<dbReference type="RefSeq" id="WP_201374541.1">
    <property type="nucleotide sequence ID" value="NZ_BNJG01000002.1"/>
</dbReference>
<proteinExistence type="predicted"/>
<keyword evidence="2" id="KW-1185">Reference proteome</keyword>
<name>A0ABQ3UX82_9CHLR</name>
<evidence type="ECO:0000313" key="1">
    <source>
        <dbReference type="EMBL" id="GHO57469.1"/>
    </source>
</evidence>
<comment type="caution">
    <text evidence="1">The sequence shown here is derived from an EMBL/GenBank/DDBJ whole genome shotgun (WGS) entry which is preliminary data.</text>
</comment>
<reference evidence="1 2" key="1">
    <citation type="journal article" date="2021" name="Int. J. Syst. Evol. Microbiol.">
        <title>Reticulibacter mediterranei gen. nov., sp. nov., within the new family Reticulibacteraceae fam. nov., and Ktedonospora formicarum gen. nov., sp. nov., Ktedonobacter robiniae sp. nov., Dictyobacter formicarum sp. nov. and Dictyobacter arantiisoli sp. nov., belonging to the class Ktedonobacteria.</title>
        <authorList>
            <person name="Yabe S."/>
            <person name="Zheng Y."/>
            <person name="Wang C.M."/>
            <person name="Sakai Y."/>
            <person name="Abe K."/>
            <person name="Yokota A."/>
            <person name="Donadio S."/>
            <person name="Cavaletti L."/>
            <person name="Monciardini P."/>
        </authorList>
    </citation>
    <scope>NUCLEOTIDE SEQUENCE [LARGE SCALE GENOMIC DNA]</scope>
    <source>
        <strain evidence="1 2">SOSP1-30</strain>
    </source>
</reference>
<dbReference type="Proteomes" id="UP000654345">
    <property type="component" value="Unassembled WGS sequence"/>
</dbReference>
<protein>
    <submittedName>
        <fullName evidence="1">Uncharacterized protein</fullName>
    </submittedName>
</protein>
<sequence length="67" mass="7742">MTTYAAWDQEMAEDIDSATIFATVYDKVIERWNQRGIVPGELIRKKGGISRRCECLVPHSQWEDVAR</sequence>
<gene>
    <name evidence="1" type="ORF">KSB_59440</name>
</gene>
<evidence type="ECO:0000313" key="2">
    <source>
        <dbReference type="Proteomes" id="UP000654345"/>
    </source>
</evidence>
<organism evidence="1 2">
    <name type="scientific">Ktedonobacter robiniae</name>
    <dbReference type="NCBI Taxonomy" id="2778365"/>
    <lineage>
        <taxon>Bacteria</taxon>
        <taxon>Bacillati</taxon>
        <taxon>Chloroflexota</taxon>
        <taxon>Ktedonobacteria</taxon>
        <taxon>Ktedonobacterales</taxon>
        <taxon>Ktedonobacteraceae</taxon>
        <taxon>Ktedonobacter</taxon>
    </lineage>
</organism>
<accession>A0ABQ3UX82</accession>
<dbReference type="EMBL" id="BNJG01000002">
    <property type="protein sequence ID" value="GHO57469.1"/>
    <property type="molecule type" value="Genomic_DNA"/>
</dbReference>